<dbReference type="EMBL" id="ML122254">
    <property type="protein sequence ID" value="RPD64065.1"/>
    <property type="molecule type" value="Genomic_DNA"/>
</dbReference>
<evidence type="ECO:0000313" key="1">
    <source>
        <dbReference type="EMBL" id="RPD64065.1"/>
    </source>
</evidence>
<gene>
    <name evidence="1" type="ORF">L227DRAFT_598494</name>
</gene>
<dbReference type="OrthoDB" id="2764036at2759"/>
<reference evidence="1" key="1">
    <citation type="journal article" date="2018" name="Genome Biol. Evol.">
        <title>Genomics and development of Lentinus tigrinus, a white-rot wood-decaying mushroom with dimorphic fruiting bodies.</title>
        <authorList>
            <person name="Wu B."/>
            <person name="Xu Z."/>
            <person name="Knudson A."/>
            <person name="Carlson A."/>
            <person name="Chen N."/>
            <person name="Kovaka S."/>
            <person name="LaButti K."/>
            <person name="Lipzen A."/>
            <person name="Pennachio C."/>
            <person name="Riley R."/>
            <person name="Schakwitz W."/>
            <person name="Umezawa K."/>
            <person name="Ohm R.A."/>
            <person name="Grigoriev I.V."/>
            <person name="Nagy L.G."/>
            <person name="Gibbons J."/>
            <person name="Hibbett D."/>
        </authorList>
    </citation>
    <scope>NUCLEOTIDE SEQUENCE [LARGE SCALE GENOMIC DNA]</scope>
    <source>
        <strain evidence="1">ALCF2SS1-6</strain>
    </source>
</reference>
<accession>A0A5C2SJM5</accession>
<name>A0A5C2SJM5_9APHY</name>
<proteinExistence type="predicted"/>
<evidence type="ECO:0000313" key="2">
    <source>
        <dbReference type="Proteomes" id="UP000313359"/>
    </source>
</evidence>
<dbReference type="AlphaFoldDB" id="A0A5C2SJM5"/>
<protein>
    <submittedName>
        <fullName evidence="1">Uncharacterized protein</fullName>
    </submittedName>
</protein>
<feature type="non-terminal residue" evidence="1">
    <location>
        <position position="169"/>
    </location>
</feature>
<keyword evidence="2" id="KW-1185">Reference proteome</keyword>
<organism evidence="1 2">
    <name type="scientific">Lentinus tigrinus ALCF2SS1-6</name>
    <dbReference type="NCBI Taxonomy" id="1328759"/>
    <lineage>
        <taxon>Eukaryota</taxon>
        <taxon>Fungi</taxon>
        <taxon>Dikarya</taxon>
        <taxon>Basidiomycota</taxon>
        <taxon>Agaricomycotina</taxon>
        <taxon>Agaricomycetes</taxon>
        <taxon>Polyporales</taxon>
        <taxon>Polyporaceae</taxon>
        <taxon>Lentinus</taxon>
    </lineage>
</organism>
<dbReference type="Proteomes" id="UP000313359">
    <property type="component" value="Unassembled WGS sequence"/>
</dbReference>
<sequence length="169" mass="19494">MPVINDLRPRPRFPPQHMYVGDGSKVSLQEQMGLQSCEDIFAAILHVIRRTCAKHGMNLNVPYGRQDPVVLDMVHEKLLERIAVLREFEDGWPVTFYLRSELKVHYPSQSTCHKEILQLRHSHRVSGSLGTRRSVHGRLLGRWKGGHWLRPLAPTYISLRRLSEPSKST</sequence>